<feature type="signal peptide" evidence="1">
    <location>
        <begin position="1"/>
        <end position="24"/>
    </location>
</feature>
<comment type="caution">
    <text evidence="3">The sequence shown here is derived from an EMBL/GenBank/DDBJ whole genome shotgun (WGS) entry which is preliminary data.</text>
</comment>
<evidence type="ECO:0000313" key="3">
    <source>
        <dbReference type="EMBL" id="KUG61000.1"/>
    </source>
</evidence>
<evidence type="ECO:0000259" key="2">
    <source>
        <dbReference type="Pfam" id="PF01037"/>
    </source>
</evidence>
<dbReference type="EMBL" id="LQBK01000007">
    <property type="protein sequence ID" value="KUG61000.1"/>
    <property type="molecule type" value="Genomic_DNA"/>
</dbReference>
<evidence type="ECO:0000313" key="4">
    <source>
        <dbReference type="Proteomes" id="UP000053512"/>
    </source>
</evidence>
<proteinExistence type="predicted"/>
<gene>
    <name evidence="3" type="ORF">AVL61_15220</name>
</gene>
<feature type="chain" id="PRO_5038792881" description="Transcription regulator AsnC/Lrp ligand binding domain-containing protein" evidence="1">
    <location>
        <begin position="25"/>
        <end position="108"/>
    </location>
</feature>
<name>A0A0W8IMC1_KOCRO</name>
<dbReference type="SUPFAM" id="SSF54909">
    <property type="entry name" value="Dimeric alpha+beta barrel"/>
    <property type="match status" value="1"/>
</dbReference>
<dbReference type="InterPro" id="IPR011008">
    <property type="entry name" value="Dimeric_a/b-barrel"/>
</dbReference>
<reference evidence="4" key="1">
    <citation type="submission" date="2015-12" db="EMBL/GenBank/DDBJ databases">
        <authorList>
            <person name="Nair G.R."/>
            <person name="Kaur G."/>
            <person name="Mayilraj S."/>
        </authorList>
    </citation>
    <scope>NUCLEOTIDE SEQUENCE [LARGE SCALE GENOMIC DNA]</scope>
    <source>
        <strain evidence="4">CD08_4</strain>
    </source>
</reference>
<feature type="domain" description="Transcription regulator AsnC/Lrp ligand binding" evidence="2">
    <location>
        <begin position="26"/>
        <end position="91"/>
    </location>
</feature>
<dbReference type="Gene3D" id="3.30.70.920">
    <property type="match status" value="1"/>
</dbReference>
<keyword evidence="1" id="KW-0732">Signal</keyword>
<dbReference type="RefSeq" id="WP_058873572.1">
    <property type="nucleotide sequence ID" value="NZ_LQBK01000007.1"/>
</dbReference>
<dbReference type="AlphaFoldDB" id="A0A0W8IMC1"/>
<evidence type="ECO:0000256" key="1">
    <source>
        <dbReference type="SAM" id="SignalP"/>
    </source>
</evidence>
<protein>
    <recommendedName>
        <fullName evidence="2">Transcription regulator AsnC/Lrp ligand binding domain-containing protein</fullName>
    </recommendedName>
</protein>
<organism evidence="3 4">
    <name type="scientific">Kocuria rosea subsp. polaris</name>
    <dbReference type="NCBI Taxonomy" id="136273"/>
    <lineage>
        <taxon>Bacteria</taxon>
        <taxon>Bacillati</taxon>
        <taxon>Actinomycetota</taxon>
        <taxon>Actinomycetes</taxon>
        <taxon>Micrococcales</taxon>
        <taxon>Micrococcaceae</taxon>
        <taxon>Kocuria</taxon>
    </lineage>
</organism>
<dbReference type="InterPro" id="IPR019887">
    <property type="entry name" value="Tscrpt_reg_AsnC/Lrp_C"/>
</dbReference>
<dbReference type="Pfam" id="PF01037">
    <property type="entry name" value="AsnC_trans_reg"/>
    <property type="match status" value="1"/>
</dbReference>
<dbReference type="OrthoDB" id="166264at2"/>
<sequence length="108" mass="11815">MREQMAAHALGLNLASLVFAIVYAADHDTSEALEDPVATVPHIIQAQRLLGDPDRLLHVVAAELAALQGLYDDHLTTLPRVQRLSSTLVMKNVVQDRPLPRDCKNNGV</sequence>
<accession>A0A0W8IMC1</accession>
<dbReference type="Proteomes" id="UP000053512">
    <property type="component" value="Unassembled WGS sequence"/>
</dbReference>